<sequence>MNEYRPDFSGDYTSHHDSVKYPHLFIFAMSFVWQYFRYDSSFCDPYASSIWCNYKLDEPSFIFYTMEQQASIIADYWLLNKYGMTEYEELSTYREYDRFQINPKMGLLMEYESVLNAHIRHSKL</sequence>
<reference evidence="1" key="1">
    <citation type="submission" date="2020-09" db="EMBL/GenBank/DDBJ databases">
        <title>First Report of a novel Colistin-Resistant species of Enterobacter cloacae complex Producing MCR-5 isolated from hospital sewage water.</title>
        <authorList>
            <person name="Zhou K."/>
        </authorList>
    </citation>
    <scope>NUCLEOTIDE SEQUENCE [LARGE SCALE GENOMIC DNA]</scope>
    <source>
        <strain evidence="1">HSW1412</strain>
    </source>
</reference>
<dbReference type="EMBL" id="CP061801">
    <property type="protein sequence ID" value="QPK02696.1"/>
    <property type="molecule type" value="Genomic_DNA"/>
</dbReference>
<accession>A0A7T0H357</accession>
<evidence type="ECO:0000313" key="1">
    <source>
        <dbReference type="EMBL" id="QPK02696.1"/>
    </source>
</evidence>
<organism evidence="1">
    <name type="scientific">Enterobacter mori</name>
    <dbReference type="NCBI Taxonomy" id="539813"/>
    <lineage>
        <taxon>Bacteria</taxon>
        <taxon>Pseudomonadati</taxon>
        <taxon>Pseudomonadota</taxon>
        <taxon>Gammaproteobacteria</taxon>
        <taxon>Enterobacterales</taxon>
        <taxon>Enterobacteriaceae</taxon>
        <taxon>Enterobacter</taxon>
    </lineage>
</organism>
<gene>
    <name evidence="1" type="ORF">IDM36_06550</name>
</gene>
<dbReference type="AlphaFoldDB" id="A0A7T0H357"/>
<name>A0A7T0H357_9ENTR</name>
<proteinExistence type="predicted"/>
<protein>
    <submittedName>
        <fullName evidence="1">Uncharacterized protein</fullName>
    </submittedName>
</protein>